<protein>
    <submittedName>
        <fullName evidence="2">Uncharacterized protein</fullName>
    </submittedName>
</protein>
<dbReference type="RefSeq" id="XP_025383734.1">
    <property type="nucleotide sequence ID" value="XM_025526207.1"/>
</dbReference>
<keyword evidence="1" id="KW-0472">Membrane</keyword>
<evidence type="ECO:0000256" key="1">
    <source>
        <dbReference type="SAM" id="Phobius"/>
    </source>
</evidence>
<organism evidence="2 3">
    <name type="scientific">Aspergillus eucalypticola (strain CBS 122712 / IBT 29274)</name>
    <dbReference type="NCBI Taxonomy" id="1448314"/>
    <lineage>
        <taxon>Eukaryota</taxon>
        <taxon>Fungi</taxon>
        <taxon>Dikarya</taxon>
        <taxon>Ascomycota</taxon>
        <taxon>Pezizomycotina</taxon>
        <taxon>Eurotiomycetes</taxon>
        <taxon>Eurotiomycetidae</taxon>
        <taxon>Eurotiales</taxon>
        <taxon>Aspergillaceae</taxon>
        <taxon>Aspergillus</taxon>
        <taxon>Aspergillus subgen. Circumdati</taxon>
    </lineage>
</organism>
<evidence type="ECO:0000313" key="3">
    <source>
        <dbReference type="Proteomes" id="UP000246171"/>
    </source>
</evidence>
<keyword evidence="1" id="KW-1133">Transmembrane helix</keyword>
<gene>
    <name evidence="2" type="ORF">BO83DRAFT_146608</name>
</gene>
<dbReference type="GeneID" id="37048169"/>
<evidence type="ECO:0000313" key="2">
    <source>
        <dbReference type="EMBL" id="PWY64193.1"/>
    </source>
</evidence>
<proteinExistence type="predicted"/>
<dbReference type="AlphaFoldDB" id="A0A317UQB7"/>
<reference evidence="2" key="1">
    <citation type="submission" date="2016-12" db="EMBL/GenBank/DDBJ databases">
        <title>The genomes of Aspergillus section Nigri reveals drivers in fungal speciation.</title>
        <authorList>
            <consortium name="DOE Joint Genome Institute"/>
            <person name="Vesth T.C."/>
            <person name="Nybo J."/>
            <person name="Theobald S."/>
            <person name="Brandl J."/>
            <person name="Frisvad J.C."/>
            <person name="Nielsen K.F."/>
            <person name="Lyhne E.K."/>
            <person name="Kogle M.E."/>
            <person name="Kuo A."/>
            <person name="Riley R."/>
            <person name="Clum A."/>
            <person name="Nolan M."/>
            <person name="Lipzen A."/>
            <person name="Salamov A."/>
            <person name="Henrissat B."/>
            <person name="Wiebenga A."/>
            <person name="De vries R.P."/>
            <person name="Grigoriev I.V."/>
            <person name="Mortensen U.H."/>
            <person name="Andersen M.R."/>
            <person name="Baker S.E."/>
        </authorList>
    </citation>
    <scope>NUCLEOTIDE SEQUENCE</scope>
    <source>
        <strain evidence="2">CBS 122712</strain>
    </source>
</reference>
<dbReference type="VEuPathDB" id="FungiDB:BO83DRAFT_146608"/>
<name>A0A317UQB7_ASPEC</name>
<keyword evidence="1" id="KW-0812">Transmembrane</keyword>
<accession>A0A317UQB7</accession>
<sequence>MKMRFWICSQPAFDCITHITWYSGDSLALLVLVSIIGREAIDGRRKSTNQPRELEWMRKIQTLVTNGAGIQHVRESLAKAKRRVQCRLNSSPMSWFS</sequence>
<comment type="caution">
    <text evidence="2">The sequence shown here is derived from an EMBL/GenBank/DDBJ whole genome shotgun (WGS) entry which is preliminary data.</text>
</comment>
<dbReference type="EMBL" id="MSFU01000032">
    <property type="protein sequence ID" value="PWY64193.1"/>
    <property type="molecule type" value="Genomic_DNA"/>
</dbReference>
<keyword evidence="3" id="KW-1185">Reference proteome</keyword>
<feature type="transmembrane region" description="Helical" evidence="1">
    <location>
        <begin position="19"/>
        <end position="37"/>
    </location>
</feature>
<dbReference type="Proteomes" id="UP000246171">
    <property type="component" value="Unassembled WGS sequence"/>
</dbReference>